<evidence type="ECO:0000313" key="3">
    <source>
        <dbReference type="Proteomes" id="UP000181901"/>
    </source>
</evidence>
<protein>
    <submittedName>
        <fullName evidence="2">Uncharacterized protein</fullName>
    </submittedName>
</protein>
<dbReference type="Proteomes" id="UP000181901">
    <property type="component" value="Unassembled WGS sequence"/>
</dbReference>
<dbReference type="RefSeq" id="WP_071546048.1">
    <property type="nucleotide sequence ID" value="NZ_LKAQ01000004.1"/>
</dbReference>
<keyword evidence="3" id="KW-1185">Reference proteome</keyword>
<proteinExistence type="predicted"/>
<sequence>MENTPSPMDQNQPESGLTTWQKIRLGAFAALVALLIVFLLQNTEQTQVAFLWFTFATSRILLLLGTLAVGAILGALLTYRLCAKNRKSQPKPPPFS</sequence>
<evidence type="ECO:0000256" key="1">
    <source>
        <dbReference type="SAM" id="Phobius"/>
    </source>
</evidence>
<keyword evidence="1" id="KW-0812">Transmembrane</keyword>
<gene>
    <name evidence="2" type="ORF">BerOc1_02565</name>
</gene>
<reference evidence="2 3" key="1">
    <citation type="submission" date="2015-09" db="EMBL/GenBank/DDBJ databases">
        <title>Genome of Desulfovibrio dechloracetivorans BerOc1, a mercury methylating strain isolated from highly hydrocarbons and metals contaminated coastal sediments.</title>
        <authorList>
            <person name="Goni Urriza M."/>
            <person name="Gassie C."/>
            <person name="Bouchez O."/>
            <person name="Klopp C."/>
            <person name="Ranchou-Peyruse A."/>
            <person name="Remy G."/>
        </authorList>
    </citation>
    <scope>NUCLEOTIDE SEQUENCE [LARGE SCALE GENOMIC DNA]</scope>
    <source>
        <strain evidence="2 3">BerOc1</strain>
    </source>
</reference>
<keyword evidence="1" id="KW-1133">Transmembrane helix</keyword>
<comment type="caution">
    <text evidence="2">The sequence shown here is derived from an EMBL/GenBank/DDBJ whole genome shotgun (WGS) entry which is preliminary data.</text>
</comment>
<evidence type="ECO:0000313" key="2">
    <source>
        <dbReference type="EMBL" id="OIQ50624.1"/>
    </source>
</evidence>
<dbReference type="AlphaFoldDB" id="A0A1J5N745"/>
<feature type="transmembrane region" description="Helical" evidence="1">
    <location>
        <begin position="60"/>
        <end position="82"/>
    </location>
</feature>
<keyword evidence="1" id="KW-0472">Membrane</keyword>
<accession>A0A1J5N745</accession>
<dbReference type="EMBL" id="LKAQ01000004">
    <property type="protein sequence ID" value="OIQ50624.1"/>
    <property type="molecule type" value="Genomic_DNA"/>
</dbReference>
<organism evidence="2 3">
    <name type="scientific">Pseudodesulfovibrio hydrargyri</name>
    <dbReference type="NCBI Taxonomy" id="2125990"/>
    <lineage>
        <taxon>Bacteria</taxon>
        <taxon>Pseudomonadati</taxon>
        <taxon>Thermodesulfobacteriota</taxon>
        <taxon>Desulfovibrionia</taxon>
        <taxon>Desulfovibrionales</taxon>
        <taxon>Desulfovibrionaceae</taxon>
    </lineage>
</organism>
<feature type="transmembrane region" description="Helical" evidence="1">
    <location>
        <begin position="23"/>
        <end position="40"/>
    </location>
</feature>
<name>A0A1J5N745_9BACT</name>